<feature type="transmembrane region" description="Helical" evidence="6">
    <location>
        <begin position="72"/>
        <end position="92"/>
    </location>
</feature>
<evidence type="ECO:0000256" key="5">
    <source>
        <dbReference type="SAM" id="MobiDB-lite"/>
    </source>
</evidence>
<feature type="compositionally biased region" description="Low complexity" evidence="5">
    <location>
        <begin position="875"/>
        <end position="893"/>
    </location>
</feature>
<dbReference type="RefSeq" id="XP_025396553.1">
    <property type="nucleotide sequence ID" value="XM_025540468.1"/>
</dbReference>
<comment type="caution">
    <text evidence="9">The sequence shown here is derived from an EMBL/GenBank/DDBJ whole genome shotgun (WGS) entry which is preliminary data.</text>
</comment>
<feature type="compositionally biased region" description="Basic and acidic residues" evidence="5">
    <location>
        <begin position="615"/>
        <end position="651"/>
    </location>
</feature>
<gene>
    <name evidence="9" type="ORF">BO70DRAFT_320171</name>
</gene>
<evidence type="ECO:0000256" key="6">
    <source>
        <dbReference type="SAM" id="Phobius"/>
    </source>
</evidence>
<evidence type="ECO:0000256" key="7">
    <source>
        <dbReference type="SAM" id="SignalP"/>
    </source>
</evidence>
<dbReference type="PANTHER" id="PTHR39469:SF1">
    <property type="entry name" value="DUF4203 DOMAIN-CONTAINING PROTEIN"/>
    <property type="match status" value="1"/>
</dbReference>
<feature type="compositionally biased region" description="Basic and acidic residues" evidence="5">
    <location>
        <begin position="400"/>
        <end position="418"/>
    </location>
</feature>
<sequence length="1042" mass="112677">MRLFHLFALAGCFAPGLFVSSAGIPHPERNQLAGLAARETAPTSSTATETFTDTTGASRPDALPIQPTVTPALGFGGFILIVAGLVLALIGIRNLRVQVFLSVAFLTSLGVIVLIVYVMSPPVRVAVQGAYLVAVFFSGITFGAVALVFKELTEGLGCLLGGFCTSMWLLSLKPGGLLTDTDSKSGFIGAISLVFYALSFSHHTRPYGLIVSTGISGGTAVALGIDCFSRAGLKEFWLYIWALNNDIFPLGTKNYPITRNIRVELAATVIIAIMGVVSQLRLWKVVRERRRKEKEKREEEQRKKEEAEAEVGRRIAEQNMQERKEWEAKYGVRDPPSDVSELADDAKCHADEMDAMEKGDACDMKSIASSSEGSYRCSDCREREANGDADSDATGGAEGGCERDQDGTIKERTGHTPEECGAMPLKVFDGADATRIKDDKASDMTAVIGSETATIRSKRFSGASFMKRLSRRSSGLPLSQSQEALVSVDDASSSVDGTTDEGRDLASDCHTVQGDNHERTNEVPKEGELQPAAVSQGKQASTADELKGETTQIGDGQAPAEPETSEAKADVKPEPHNASPEAASITATPAAGEDPVLAGEQKMDKGKATIPVTQDDEKSQSPEASEKPAADELKDSKHDQPQSDDSDRKISNSDGQDDQPPDEANPPQALSQDEKVKPSRSQNKLDPKPPKEEPTKEPPKLDEETVKHLPRRTSKVVQSYRTNEWAKHLADAEAPQLEPILPIEEEQPEYPREVEEAAVPVNVEELLQTPLNAQPPPAVEPRERDPPSRRTSHRISSGGESPGSGDRLKKKSSNSPPPTAQPRLSTAFTIAPDLPGEDPGSDPPKPQWRGPPPLIAVREDMVRNRLSSYSLTLDPYSRSSPGHHSSSSPTPTQTPHPPDEADDMPLSQRRALLYQQKLHPHPQPQPRHPPTSPNSPPQPPPHPFRALPTNTPAAMAAWRESIHEDLKDKRNPLSPKQHTHQTPAAARGSPPPPYSPSLRNVSGGGGGNPTGITETQRGNMSELHREAMRRMQAQANKNVNGF</sequence>
<evidence type="ECO:0000256" key="3">
    <source>
        <dbReference type="ARBA" id="ARBA00022989"/>
    </source>
</evidence>
<evidence type="ECO:0000313" key="9">
    <source>
        <dbReference type="EMBL" id="PWY72899.1"/>
    </source>
</evidence>
<comment type="subcellular location">
    <subcellularLocation>
        <location evidence="1">Membrane</location>
        <topology evidence="1">Multi-pass membrane protein</topology>
    </subcellularLocation>
</comment>
<proteinExistence type="predicted"/>
<feature type="region of interest" description="Disordered" evidence="5">
    <location>
        <begin position="37"/>
        <end position="59"/>
    </location>
</feature>
<feature type="compositionally biased region" description="Basic and acidic residues" evidence="5">
    <location>
        <begin position="295"/>
        <end position="318"/>
    </location>
</feature>
<feature type="compositionally biased region" description="Polar residues" evidence="5">
    <location>
        <begin position="1010"/>
        <end position="1019"/>
    </location>
</feature>
<feature type="transmembrane region" description="Helical" evidence="6">
    <location>
        <begin position="156"/>
        <end position="172"/>
    </location>
</feature>
<feature type="transmembrane region" description="Helical" evidence="6">
    <location>
        <begin position="125"/>
        <end position="149"/>
    </location>
</feature>
<feature type="compositionally biased region" description="Basic and acidic residues" evidence="5">
    <location>
        <begin position="960"/>
        <end position="971"/>
    </location>
</feature>
<accession>A0A317VHH5</accession>
<reference evidence="9 10" key="1">
    <citation type="submission" date="2016-12" db="EMBL/GenBank/DDBJ databases">
        <title>The genomes of Aspergillus section Nigri reveals drivers in fungal speciation.</title>
        <authorList>
            <consortium name="DOE Joint Genome Institute"/>
            <person name="Vesth T.C."/>
            <person name="Nybo J."/>
            <person name="Theobald S."/>
            <person name="Brandl J."/>
            <person name="Frisvad J.C."/>
            <person name="Nielsen K.F."/>
            <person name="Lyhne E.K."/>
            <person name="Kogle M.E."/>
            <person name="Kuo A."/>
            <person name="Riley R."/>
            <person name="Clum A."/>
            <person name="Nolan M."/>
            <person name="Lipzen A."/>
            <person name="Salamov A."/>
            <person name="Henrissat B."/>
            <person name="Wiebenga A."/>
            <person name="De Vries R.P."/>
            <person name="Grigoriev I.V."/>
            <person name="Mortensen U.H."/>
            <person name="Andersen M.R."/>
            <person name="Baker S.E."/>
        </authorList>
    </citation>
    <scope>NUCLEOTIDE SEQUENCE [LARGE SCALE GENOMIC DNA]</scope>
    <source>
        <strain evidence="9 10">CBS 117.55</strain>
    </source>
</reference>
<feature type="compositionally biased region" description="Polar residues" evidence="5">
    <location>
        <begin position="1033"/>
        <end position="1042"/>
    </location>
</feature>
<dbReference type="GeneID" id="37062705"/>
<feature type="signal peptide" evidence="7">
    <location>
        <begin position="1"/>
        <end position="23"/>
    </location>
</feature>
<feature type="transmembrane region" description="Helical" evidence="6">
    <location>
        <begin position="184"/>
        <end position="200"/>
    </location>
</feature>
<feature type="chain" id="PRO_5016329492" description="TM7S3/TM198-like domain-containing protein" evidence="7">
    <location>
        <begin position="24"/>
        <end position="1042"/>
    </location>
</feature>
<dbReference type="Pfam" id="PF13886">
    <property type="entry name" value="TM7S3_TM198"/>
    <property type="match status" value="1"/>
</dbReference>
<dbReference type="EMBL" id="MSFL01000025">
    <property type="protein sequence ID" value="PWY72899.1"/>
    <property type="molecule type" value="Genomic_DNA"/>
</dbReference>
<evidence type="ECO:0000256" key="1">
    <source>
        <dbReference type="ARBA" id="ARBA00004141"/>
    </source>
</evidence>
<evidence type="ECO:0000256" key="4">
    <source>
        <dbReference type="ARBA" id="ARBA00023136"/>
    </source>
</evidence>
<feature type="transmembrane region" description="Helical" evidence="6">
    <location>
        <begin position="265"/>
        <end position="283"/>
    </location>
</feature>
<feature type="region of interest" description="Disordered" evidence="5">
    <location>
        <begin position="470"/>
        <end position="1042"/>
    </location>
</feature>
<feature type="transmembrane region" description="Helical" evidence="6">
    <location>
        <begin position="99"/>
        <end position="119"/>
    </location>
</feature>
<name>A0A317VHH5_9EURO</name>
<keyword evidence="4 6" id="KW-0472">Membrane</keyword>
<feature type="compositionally biased region" description="Low complexity" evidence="5">
    <location>
        <begin position="37"/>
        <end position="58"/>
    </location>
</feature>
<feature type="compositionally biased region" description="Basic and acidic residues" evidence="5">
    <location>
        <begin position="672"/>
        <end position="707"/>
    </location>
</feature>
<feature type="compositionally biased region" description="Basic and acidic residues" evidence="5">
    <location>
        <begin position="515"/>
        <end position="528"/>
    </location>
</feature>
<feature type="region of interest" description="Disordered" evidence="5">
    <location>
        <begin position="291"/>
        <end position="318"/>
    </location>
</feature>
<feature type="region of interest" description="Disordered" evidence="5">
    <location>
        <begin position="371"/>
        <end position="422"/>
    </location>
</feature>
<dbReference type="PANTHER" id="PTHR39469">
    <property type="entry name" value="CHROMOSOME 1, WHOLE GENOME SHOTGUN SEQUENCE"/>
    <property type="match status" value="1"/>
</dbReference>
<feature type="compositionally biased region" description="Low complexity" evidence="5">
    <location>
        <begin position="472"/>
        <end position="496"/>
    </location>
</feature>
<dbReference type="Proteomes" id="UP000247233">
    <property type="component" value="Unassembled WGS sequence"/>
</dbReference>
<dbReference type="OrthoDB" id="5377273at2759"/>
<keyword evidence="10" id="KW-1185">Reference proteome</keyword>
<dbReference type="AlphaFoldDB" id="A0A317VHH5"/>
<protein>
    <recommendedName>
        <fullName evidence="8">TM7S3/TM198-like domain-containing protein</fullName>
    </recommendedName>
</protein>
<dbReference type="GO" id="GO:0016020">
    <property type="term" value="C:membrane"/>
    <property type="evidence" value="ECO:0007669"/>
    <property type="project" value="UniProtKB-SubCell"/>
</dbReference>
<feature type="compositionally biased region" description="Pro residues" evidence="5">
    <location>
        <begin position="841"/>
        <end position="854"/>
    </location>
</feature>
<feature type="compositionally biased region" description="Pro residues" evidence="5">
    <location>
        <begin position="921"/>
        <end position="943"/>
    </location>
</feature>
<dbReference type="InterPro" id="IPR025256">
    <property type="entry name" value="TM7S3/TM198-like_dom"/>
</dbReference>
<dbReference type="STRING" id="1448321.A0A317VHH5"/>
<evidence type="ECO:0000256" key="2">
    <source>
        <dbReference type="ARBA" id="ARBA00022692"/>
    </source>
</evidence>
<evidence type="ECO:0000313" key="10">
    <source>
        <dbReference type="Proteomes" id="UP000247233"/>
    </source>
</evidence>
<feature type="compositionally biased region" description="Basic and acidic residues" evidence="5">
    <location>
        <begin position="565"/>
        <end position="575"/>
    </location>
</feature>
<keyword evidence="3 6" id="KW-1133">Transmembrane helix</keyword>
<feature type="domain" description="TM7S3/TM198-like" evidence="8">
    <location>
        <begin position="77"/>
        <end position="280"/>
    </location>
</feature>
<evidence type="ECO:0000259" key="8">
    <source>
        <dbReference type="Pfam" id="PF13886"/>
    </source>
</evidence>
<organism evidence="9 10">
    <name type="scientific">Aspergillus heteromorphus CBS 117.55</name>
    <dbReference type="NCBI Taxonomy" id="1448321"/>
    <lineage>
        <taxon>Eukaryota</taxon>
        <taxon>Fungi</taxon>
        <taxon>Dikarya</taxon>
        <taxon>Ascomycota</taxon>
        <taxon>Pezizomycotina</taxon>
        <taxon>Eurotiomycetes</taxon>
        <taxon>Eurotiomycetidae</taxon>
        <taxon>Eurotiales</taxon>
        <taxon>Aspergillaceae</taxon>
        <taxon>Aspergillus</taxon>
        <taxon>Aspergillus subgen. Circumdati</taxon>
    </lineage>
</organism>
<keyword evidence="7" id="KW-0732">Signal</keyword>
<keyword evidence="2 6" id="KW-0812">Transmembrane</keyword>
<dbReference type="VEuPathDB" id="FungiDB:BO70DRAFT_320171"/>